<comment type="similarity">
    <text evidence="1">Belongs to the HipA Ser/Thr kinase family.</text>
</comment>
<evidence type="ECO:0000313" key="7">
    <source>
        <dbReference type="EMBL" id="OYQ37558.1"/>
    </source>
</evidence>
<dbReference type="InterPro" id="IPR012893">
    <property type="entry name" value="HipA-like_C"/>
</dbReference>
<proteinExistence type="inferred from homology"/>
<dbReference type="GO" id="GO:0005829">
    <property type="term" value="C:cytosol"/>
    <property type="evidence" value="ECO:0007669"/>
    <property type="project" value="TreeGrafter"/>
</dbReference>
<dbReference type="EMBL" id="NOXT01000025">
    <property type="protein sequence ID" value="OYQ37558.1"/>
    <property type="molecule type" value="Genomic_DNA"/>
</dbReference>
<evidence type="ECO:0000256" key="2">
    <source>
        <dbReference type="ARBA" id="ARBA00022679"/>
    </source>
</evidence>
<evidence type="ECO:0000259" key="5">
    <source>
        <dbReference type="Pfam" id="PF07804"/>
    </source>
</evidence>
<evidence type="ECO:0000313" key="8">
    <source>
        <dbReference type="Proteomes" id="UP000216991"/>
    </source>
</evidence>
<dbReference type="InterPro" id="IPR017508">
    <property type="entry name" value="HipA_N1"/>
</dbReference>
<feature type="region of interest" description="Disordered" evidence="4">
    <location>
        <begin position="420"/>
        <end position="439"/>
    </location>
</feature>
<keyword evidence="3 7" id="KW-0418">Kinase</keyword>
<dbReference type="InterPro" id="IPR052028">
    <property type="entry name" value="HipA_Ser/Thr_kinase"/>
</dbReference>
<evidence type="ECO:0000256" key="4">
    <source>
        <dbReference type="SAM" id="MobiDB-lite"/>
    </source>
</evidence>
<feature type="compositionally biased region" description="Polar residues" evidence="4">
    <location>
        <begin position="422"/>
        <end position="439"/>
    </location>
</feature>
<dbReference type="NCBIfam" id="TIGR03071">
    <property type="entry name" value="couple_hipA"/>
    <property type="match status" value="1"/>
</dbReference>
<comment type="caution">
    <text evidence="7">The sequence shown here is derived from an EMBL/GenBank/DDBJ whole genome shotgun (WGS) entry which is preliminary data.</text>
</comment>
<dbReference type="AlphaFoldDB" id="A0A255Z7V8"/>
<dbReference type="Gene3D" id="1.10.1070.20">
    <property type="match status" value="1"/>
</dbReference>
<keyword evidence="2" id="KW-0808">Transferase</keyword>
<dbReference type="Pfam" id="PF07804">
    <property type="entry name" value="HipA_C"/>
    <property type="match status" value="1"/>
</dbReference>
<keyword evidence="8" id="KW-1185">Reference proteome</keyword>
<dbReference type="Proteomes" id="UP000216991">
    <property type="component" value="Unassembled WGS sequence"/>
</dbReference>
<name>A0A255Z7V8_9SPHN</name>
<dbReference type="GO" id="GO:0004674">
    <property type="term" value="F:protein serine/threonine kinase activity"/>
    <property type="evidence" value="ECO:0007669"/>
    <property type="project" value="TreeGrafter"/>
</dbReference>
<evidence type="ECO:0000256" key="1">
    <source>
        <dbReference type="ARBA" id="ARBA00010164"/>
    </source>
</evidence>
<feature type="domain" description="HipA-like C-terminal" evidence="5">
    <location>
        <begin position="148"/>
        <end position="378"/>
    </location>
</feature>
<dbReference type="RefSeq" id="WP_094472264.1">
    <property type="nucleotide sequence ID" value="NZ_NOXT01000025.1"/>
</dbReference>
<dbReference type="OrthoDB" id="9805913at2"/>
<feature type="domain" description="HipA N-terminal subdomain 1" evidence="6">
    <location>
        <begin position="5"/>
        <end position="103"/>
    </location>
</feature>
<protein>
    <submittedName>
        <fullName evidence="7">Kinase</fullName>
    </submittedName>
</protein>
<dbReference type="CDD" id="cd17793">
    <property type="entry name" value="HipA"/>
    <property type="match status" value="1"/>
</dbReference>
<organism evidence="7 8">
    <name type="scientific">Sandarakinorhabdus cyanobacteriorum</name>
    <dbReference type="NCBI Taxonomy" id="1981098"/>
    <lineage>
        <taxon>Bacteria</taxon>
        <taxon>Pseudomonadati</taxon>
        <taxon>Pseudomonadota</taxon>
        <taxon>Alphaproteobacteria</taxon>
        <taxon>Sphingomonadales</taxon>
        <taxon>Sphingosinicellaceae</taxon>
        <taxon>Sandarakinorhabdus</taxon>
    </lineage>
</organism>
<accession>A0A255Z7V8</accession>
<dbReference type="PANTHER" id="PTHR37419">
    <property type="entry name" value="SERINE/THREONINE-PROTEIN KINASE TOXIN HIPA"/>
    <property type="match status" value="1"/>
</dbReference>
<gene>
    <name evidence="7" type="ORF">CHU93_00460</name>
</gene>
<evidence type="ECO:0000256" key="3">
    <source>
        <dbReference type="ARBA" id="ARBA00022777"/>
    </source>
</evidence>
<dbReference type="Pfam" id="PF13657">
    <property type="entry name" value="Couple_hipA"/>
    <property type="match status" value="1"/>
</dbReference>
<sequence>MTRTLDIWWDGRLVGQLTQDKHGELGFAYAPEWMSDEATPPLSASLPKRAEPFTRRECRPFFGGLLPEESQRDAAAQALGVSRANDFALLDRLGGDVAGALQLLPPGEGPAPLAPDQHPTRLDDAGLIRVLDALPVRPLLAGEEGLRLSLAGAQSKVPVVLVDGAVALPAPGQPTTHILKPPISRFAATTENEAFVMRLAAAIGLDVAPLEARTVKDRTFLLVQRYDRAIGDDGFVRRIHQEDFCQALGVPPETKYASEGGPTFKDCFALLRRVAARPAVDVLKLLDAVIFNVIAGNADAHGKNFSILYDAEGPRLAPLYDLLATVAYPDLSPKFAMKIGKRATLAELDAKGWTAFAADAGVGLPLIRRRVAEISKGVIARTGEVAADLVRPGFDRTSIESLAAMVRERAERCALTVAESGRSANQQRDGGNVEGSNGQ</sequence>
<evidence type="ECO:0000259" key="6">
    <source>
        <dbReference type="Pfam" id="PF13657"/>
    </source>
</evidence>
<dbReference type="PANTHER" id="PTHR37419:SF1">
    <property type="entry name" value="SERINE_THREONINE-PROTEIN KINASE TOXIN HIPA"/>
    <property type="match status" value="1"/>
</dbReference>
<reference evidence="7 8" key="1">
    <citation type="submission" date="2017-07" db="EMBL/GenBank/DDBJ databases">
        <title>Sandarakinorhabdus cyanobacteriorum sp. nov., a novel bacterium isolated from cyanobacterial aggregates in a eutrophic lake.</title>
        <authorList>
            <person name="Cai H."/>
        </authorList>
    </citation>
    <scope>NUCLEOTIDE SEQUENCE [LARGE SCALE GENOMIC DNA]</scope>
    <source>
        <strain evidence="7 8">TH057</strain>
    </source>
</reference>